<dbReference type="InterPro" id="IPR013216">
    <property type="entry name" value="Methyltransf_11"/>
</dbReference>
<keyword evidence="3" id="KW-1185">Reference proteome</keyword>
<organism evidence="2 3">
    <name type="scientific">Azospira oryzae</name>
    <dbReference type="NCBI Taxonomy" id="146939"/>
    <lineage>
        <taxon>Bacteria</taxon>
        <taxon>Pseudomonadati</taxon>
        <taxon>Pseudomonadota</taxon>
        <taxon>Betaproteobacteria</taxon>
        <taxon>Rhodocyclales</taxon>
        <taxon>Rhodocyclaceae</taxon>
        <taxon>Azospira</taxon>
    </lineage>
</organism>
<dbReference type="Gene3D" id="3.40.50.150">
    <property type="entry name" value="Vaccinia Virus protein VP39"/>
    <property type="match status" value="1"/>
</dbReference>
<dbReference type="InterPro" id="IPR029063">
    <property type="entry name" value="SAM-dependent_MTases_sf"/>
</dbReference>
<protein>
    <submittedName>
        <fullName evidence="2">Methyltransferase family protein</fullName>
    </submittedName>
</protein>
<keyword evidence="2" id="KW-0489">Methyltransferase</keyword>
<accession>A0ABY0INB2</accession>
<evidence type="ECO:0000313" key="3">
    <source>
        <dbReference type="Proteomes" id="UP000292136"/>
    </source>
</evidence>
<reference evidence="2 3" key="1">
    <citation type="submission" date="2019-02" db="EMBL/GenBank/DDBJ databases">
        <title>Genomic Encyclopedia of Type Strains, Phase IV (KMG-IV): sequencing the most valuable type-strain genomes for metagenomic binning, comparative biology and taxonomic classification.</title>
        <authorList>
            <person name="Goeker M."/>
        </authorList>
    </citation>
    <scope>NUCLEOTIDE SEQUENCE [LARGE SCALE GENOMIC DNA]</scope>
    <source>
        <strain evidence="2 3">DSM 21223</strain>
    </source>
</reference>
<name>A0ABY0INB2_9RHOO</name>
<sequence>MSTLLGEFSELHVAPLEARLARRERTLGDIARLVASAGAGDGLAGRLSDLLRREGLLEGTGLAPSAVERLYSSHVDFDVVNTQNDTEFELFQKMDIVGWWRARRFFEPVFKCLSHTKENSWITVGDPFGADAFHMTREGFKSVLPTSIGEHLLRQSKQRGLIRDYRVENAEALSFKDDSVDYVLCKEAFHHFPRPMVALYEMLRVARKAVVLIEPQDPLIDHPAYVGDWPAGYEASGNYVYTLSRRELHKVALGLDLPAVATRGLYDLWYEGASEIVAREDNPEFVDYRQKVEAAETLCARHQQKYNYLLAIVYKERPDIDVRQFSGLWSITSFPGNPYISKK</sequence>
<proteinExistence type="predicted"/>
<dbReference type="Proteomes" id="UP000292136">
    <property type="component" value="Unassembled WGS sequence"/>
</dbReference>
<comment type="caution">
    <text evidence="2">The sequence shown here is derived from an EMBL/GenBank/DDBJ whole genome shotgun (WGS) entry which is preliminary data.</text>
</comment>
<keyword evidence="2" id="KW-0808">Transferase</keyword>
<dbReference type="SUPFAM" id="SSF53335">
    <property type="entry name" value="S-adenosyl-L-methionine-dependent methyltransferases"/>
    <property type="match status" value="1"/>
</dbReference>
<gene>
    <name evidence="2" type="ORF">EV678_2770</name>
</gene>
<dbReference type="EMBL" id="SHKM01000003">
    <property type="protein sequence ID" value="RZT75586.1"/>
    <property type="molecule type" value="Genomic_DNA"/>
</dbReference>
<dbReference type="Pfam" id="PF08241">
    <property type="entry name" value="Methyltransf_11"/>
    <property type="match status" value="1"/>
</dbReference>
<feature type="domain" description="Methyltransferase type 11" evidence="1">
    <location>
        <begin position="128"/>
        <end position="209"/>
    </location>
</feature>
<evidence type="ECO:0000313" key="2">
    <source>
        <dbReference type="EMBL" id="RZT75586.1"/>
    </source>
</evidence>
<evidence type="ECO:0000259" key="1">
    <source>
        <dbReference type="Pfam" id="PF08241"/>
    </source>
</evidence>
<dbReference type="GO" id="GO:0032259">
    <property type="term" value="P:methylation"/>
    <property type="evidence" value="ECO:0007669"/>
    <property type="project" value="UniProtKB-KW"/>
</dbReference>
<dbReference type="GO" id="GO:0008168">
    <property type="term" value="F:methyltransferase activity"/>
    <property type="evidence" value="ECO:0007669"/>
    <property type="project" value="UniProtKB-KW"/>
</dbReference>